<keyword evidence="3" id="KW-1185">Reference proteome</keyword>
<feature type="compositionally biased region" description="Low complexity" evidence="1">
    <location>
        <begin position="121"/>
        <end position="131"/>
    </location>
</feature>
<proteinExistence type="predicted"/>
<evidence type="ECO:0000313" key="2">
    <source>
        <dbReference type="EMBL" id="OSX64370.1"/>
    </source>
</evidence>
<feature type="region of interest" description="Disordered" evidence="1">
    <location>
        <begin position="114"/>
        <end position="134"/>
    </location>
</feature>
<protein>
    <submittedName>
        <fullName evidence="2">Uncharacterized protein</fullName>
    </submittedName>
</protein>
<dbReference type="OrthoDB" id="10316499at2759"/>
<reference evidence="2 3" key="1">
    <citation type="submission" date="2017-04" db="EMBL/GenBank/DDBJ databases">
        <title>Genome Sequence of the Model Brown-Rot Fungus Postia placenta SB12.</title>
        <authorList>
            <consortium name="DOE Joint Genome Institute"/>
            <person name="Gaskell J."/>
            <person name="Kersten P."/>
            <person name="Larrondo L.F."/>
            <person name="Canessa P."/>
            <person name="Martinez D."/>
            <person name="Hibbett D."/>
            <person name="Schmoll M."/>
            <person name="Kubicek C.P."/>
            <person name="Martinez A.T."/>
            <person name="Yadav J."/>
            <person name="Master E."/>
            <person name="Magnuson J.K."/>
            <person name="James T."/>
            <person name="Yaver D."/>
            <person name="Berka R."/>
            <person name="Labutti K."/>
            <person name="Lipzen A."/>
            <person name="Aerts A."/>
            <person name="Barry K."/>
            <person name="Henrissat B."/>
            <person name="Blanchette R."/>
            <person name="Grigoriev I."/>
            <person name="Cullen D."/>
        </authorList>
    </citation>
    <scope>NUCLEOTIDE SEQUENCE [LARGE SCALE GENOMIC DNA]</scope>
    <source>
        <strain evidence="2 3">MAD-698-R-SB12</strain>
    </source>
</reference>
<dbReference type="Proteomes" id="UP000194127">
    <property type="component" value="Unassembled WGS sequence"/>
</dbReference>
<dbReference type="GeneID" id="36323704"/>
<name>A0A1X6N791_9APHY</name>
<gene>
    <name evidence="2" type="ORF">POSPLADRAFT_1045443</name>
</gene>
<dbReference type="EMBL" id="KZ110594">
    <property type="protein sequence ID" value="OSX64370.1"/>
    <property type="molecule type" value="Genomic_DNA"/>
</dbReference>
<sequence length="199" mass="22072">MSTRLEGHTNPRSCDTLYGLVLGPLRGANTADPKTSIWMQVAYASVVAYDTGQHPWSGAVRSCTYRAPSQTRYGMELQDIWMNCRPRAGTHTVPEATGERTYAPVHVDERWKCAAERSSSDSRSTPSSAEPLSRANSVLDASFAHRSSLHAPPRNEQGDMPFEDLDALRPGARSLHYYAKTHREDGKSVSELCDVYQDL</sequence>
<evidence type="ECO:0000256" key="1">
    <source>
        <dbReference type="SAM" id="MobiDB-lite"/>
    </source>
</evidence>
<dbReference type="RefSeq" id="XP_024341164.1">
    <property type="nucleotide sequence ID" value="XM_024478754.1"/>
</dbReference>
<organism evidence="2 3">
    <name type="scientific">Postia placenta MAD-698-R-SB12</name>
    <dbReference type="NCBI Taxonomy" id="670580"/>
    <lineage>
        <taxon>Eukaryota</taxon>
        <taxon>Fungi</taxon>
        <taxon>Dikarya</taxon>
        <taxon>Basidiomycota</taxon>
        <taxon>Agaricomycotina</taxon>
        <taxon>Agaricomycetes</taxon>
        <taxon>Polyporales</taxon>
        <taxon>Adustoporiaceae</taxon>
        <taxon>Rhodonia</taxon>
    </lineage>
</organism>
<accession>A0A1X6N791</accession>
<evidence type="ECO:0000313" key="3">
    <source>
        <dbReference type="Proteomes" id="UP000194127"/>
    </source>
</evidence>
<dbReference type="AlphaFoldDB" id="A0A1X6N791"/>